<evidence type="ECO:0000256" key="5">
    <source>
        <dbReference type="ARBA" id="ARBA00022605"/>
    </source>
</evidence>
<feature type="domain" description="N-(5'phosphoribosyl) anthranilate isomerase (PRAI)" evidence="10">
    <location>
        <begin position="10"/>
        <end position="213"/>
    </location>
</feature>
<dbReference type="Gene3D" id="3.20.20.70">
    <property type="entry name" value="Aldolase class I"/>
    <property type="match status" value="1"/>
</dbReference>
<evidence type="ECO:0000259" key="10">
    <source>
        <dbReference type="Pfam" id="PF00697"/>
    </source>
</evidence>
<name>A0A1H6ABJ6_9HYPH</name>
<keyword evidence="6 9" id="KW-0822">Tryptophan biosynthesis</keyword>
<dbReference type="InterPro" id="IPR013785">
    <property type="entry name" value="Aldolase_TIM"/>
</dbReference>
<dbReference type="HAMAP" id="MF_00135">
    <property type="entry name" value="PRAI"/>
    <property type="match status" value="1"/>
</dbReference>
<reference evidence="11 12" key="1">
    <citation type="submission" date="2016-10" db="EMBL/GenBank/DDBJ databases">
        <authorList>
            <person name="de Groot N.N."/>
        </authorList>
    </citation>
    <scope>NUCLEOTIDE SEQUENCE [LARGE SCALE GENOMIC DNA]</scope>
    <source>
        <strain evidence="11 12">DSM 26656</strain>
    </source>
</reference>
<dbReference type="InterPro" id="IPR044643">
    <property type="entry name" value="TrpF_fam"/>
</dbReference>
<dbReference type="InterPro" id="IPR001240">
    <property type="entry name" value="PRAI_dom"/>
</dbReference>
<dbReference type="PANTHER" id="PTHR42894">
    <property type="entry name" value="N-(5'-PHOSPHORIBOSYL)ANTHRANILATE ISOMERASE"/>
    <property type="match status" value="1"/>
</dbReference>
<comment type="pathway">
    <text evidence="2 9">Amino-acid biosynthesis; L-tryptophan biosynthesis; L-tryptophan from chorismate: step 3/5.</text>
</comment>
<dbReference type="InterPro" id="IPR011060">
    <property type="entry name" value="RibuloseP-bd_barrel"/>
</dbReference>
<evidence type="ECO:0000256" key="1">
    <source>
        <dbReference type="ARBA" id="ARBA00001164"/>
    </source>
</evidence>
<dbReference type="RefSeq" id="WP_103873176.1">
    <property type="nucleotide sequence ID" value="NZ_FNUY01000005.1"/>
</dbReference>
<dbReference type="Pfam" id="PF00697">
    <property type="entry name" value="PRAI"/>
    <property type="match status" value="1"/>
</dbReference>
<dbReference type="EC" id="5.3.1.24" evidence="3 9"/>
<dbReference type="SUPFAM" id="SSF51366">
    <property type="entry name" value="Ribulose-phoshate binding barrel"/>
    <property type="match status" value="1"/>
</dbReference>
<sequence>MSDLSAPFTVKICGLSTPETLLAALDAGADMIGLVFHPRSPRFISMERAISLAALARGRAEIVALIVDWDEKQASGLVEALNPDWLQLHGTEPPALVEAIKTATGRRVMKALGVAEKGDLARIPAYAGVADRILLDAKPPKDAAYPGGHGRPFDWSLLAGLDPAFRFMLSGGLDPANVAEAIAITKPAGVDVSSGVESAAGIKDTGRIAEFVAAARKAADDLQKAGQA</sequence>
<evidence type="ECO:0000256" key="6">
    <source>
        <dbReference type="ARBA" id="ARBA00022822"/>
    </source>
</evidence>
<keyword evidence="7 9" id="KW-0057">Aromatic amino acid biosynthesis</keyword>
<evidence type="ECO:0000256" key="3">
    <source>
        <dbReference type="ARBA" id="ARBA00012572"/>
    </source>
</evidence>
<dbReference type="OrthoDB" id="9796196at2"/>
<organism evidence="11 12">
    <name type="scientific">Bosea lathyri</name>
    <dbReference type="NCBI Taxonomy" id="1036778"/>
    <lineage>
        <taxon>Bacteria</taxon>
        <taxon>Pseudomonadati</taxon>
        <taxon>Pseudomonadota</taxon>
        <taxon>Alphaproteobacteria</taxon>
        <taxon>Hyphomicrobiales</taxon>
        <taxon>Boseaceae</taxon>
        <taxon>Bosea</taxon>
    </lineage>
</organism>
<keyword evidence="8 9" id="KW-0413">Isomerase</keyword>
<dbReference type="UniPathway" id="UPA00035">
    <property type="reaction ID" value="UER00042"/>
</dbReference>
<dbReference type="GO" id="GO:0000162">
    <property type="term" value="P:L-tryptophan biosynthetic process"/>
    <property type="evidence" value="ECO:0007669"/>
    <property type="project" value="UniProtKB-UniRule"/>
</dbReference>
<evidence type="ECO:0000313" key="11">
    <source>
        <dbReference type="EMBL" id="SEG45116.1"/>
    </source>
</evidence>
<evidence type="ECO:0000256" key="8">
    <source>
        <dbReference type="ARBA" id="ARBA00023235"/>
    </source>
</evidence>
<dbReference type="GO" id="GO:0004640">
    <property type="term" value="F:phosphoribosylanthranilate isomerase activity"/>
    <property type="evidence" value="ECO:0007669"/>
    <property type="project" value="UniProtKB-UniRule"/>
</dbReference>
<dbReference type="CDD" id="cd00405">
    <property type="entry name" value="PRAI"/>
    <property type="match status" value="1"/>
</dbReference>
<dbReference type="EMBL" id="FNUY01000005">
    <property type="protein sequence ID" value="SEG45116.1"/>
    <property type="molecule type" value="Genomic_DNA"/>
</dbReference>
<evidence type="ECO:0000256" key="4">
    <source>
        <dbReference type="ARBA" id="ARBA00022272"/>
    </source>
</evidence>
<comment type="similarity">
    <text evidence="9">Belongs to the TrpF family.</text>
</comment>
<comment type="catalytic activity">
    <reaction evidence="1 9">
        <text>N-(5-phospho-beta-D-ribosyl)anthranilate = 1-(2-carboxyphenylamino)-1-deoxy-D-ribulose 5-phosphate</text>
        <dbReference type="Rhea" id="RHEA:21540"/>
        <dbReference type="ChEBI" id="CHEBI:18277"/>
        <dbReference type="ChEBI" id="CHEBI:58613"/>
        <dbReference type="EC" id="5.3.1.24"/>
    </reaction>
</comment>
<keyword evidence="12" id="KW-1185">Reference proteome</keyword>
<protein>
    <recommendedName>
        <fullName evidence="4 9">N-(5'-phosphoribosyl)anthranilate isomerase</fullName>
        <shortName evidence="9">PRAI</shortName>
        <ecNumber evidence="3 9">5.3.1.24</ecNumber>
    </recommendedName>
</protein>
<keyword evidence="5 9" id="KW-0028">Amino-acid biosynthesis</keyword>
<dbReference type="PANTHER" id="PTHR42894:SF1">
    <property type="entry name" value="N-(5'-PHOSPHORIBOSYL)ANTHRANILATE ISOMERASE"/>
    <property type="match status" value="1"/>
</dbReference>
<evidence type="ECO:0000256" key="9">
    <source>
        <dbReference type="HAMAP-Rule" id="MF_00135"/>
    </source>
</evidence>
<evidence type="ECO:0000256" key="2">
    <source>
        <dbReference type="ARBA" id="ARBA00004664"/>
    </source>
</evidence>
<dbReference type="NCBIfam" id="NF002295">
    <property type="entry name" value="PRK01222.1-1"/>
    <property type="match status" value="1"/>
</dbReference>
<gene>
    <name evidence="9" type="primary">trpF</name>
    <name evidence="11" type="ORF">SAMN04488115_105292</name>
</gene>
<evidence type="ECO:0000313" key="12">
    <source>
        <dbReference type="Proteomes" id="UP000236743"/>
    </source>
</evidence>
<accession>A0A1H6ABJ6</accession>
<dbReference type="AlphaFoldDB" id="A0A1H6ABJ6"/>
<dbReference type="Proteomes" id="UP000236743">
    <property type="component" value="Unassembled WGS sequence"/>
</dbReference>
<proteinExistence type="inferred from homology"/>
<evidence type="ECO:0000256" key="7">
    <source>
        <dbReference type="ARBA" id="ARBA00023141"/>
    </source>
</evidence>